<dbReference type="EMBL" id="HBEJ01017424">
    <property type="protein sequence ID" value="CAD8378724.1"/>
    <property type="molecule type" value="Transcribed_RNA"/>
</dbReference>
<feature type="region of interest" description="Disordered" evidence="1">
    <location>
        <begin position="1"/>
        <end position="41"/>
    </location>
</feature>
<protein>
    <submittedName>
        <fullName evidence="2">Uncharacterized protein</fullName>
    </submittedName>
</protein>
<accession>A0A7S0AZD7</accession>
<reference evidence="2" key="1">
    <citation type="submission" date="2021-01" db="EMBL/GenBank/DDBJ databases">
        <authorList>
            <person name="Corre E."/>
            <person name="Pelletier E."/>
            <person name="Niang G."/>
            <person name="Scheremetjew M."/>
            <person name="Finn R."/>
            <person name="Kale V."/>
            <person name="Holt S."/>
            <person name="Cochrane G."/>
            <person name="Meng A."/>
            <person name="Brown T."/>
            <person name="Cohen L."/>
        </authorList>
    </citation>
    <scope>NUCLEOTIDE SEQUENCE</scope>
    <source>
        <strain evidence="2">CCMP3303</strain>
    </source>
</reference>
<dbReference type="AlphaFoldDB" id="A0A7S0AZD7"/>
<sequence length="130" mass="14066">MSSPNAKAATLAKRPATTELSRRMQKAAKKPSDSPEPESDVVVPSRVGVCLELGLTWIRTLRSIGKACEIDGDGNCGCSASQRGLEEHGDIEKDTAIGEFRRGLFRFATGHYEMFCGESPRYFGDGGLQV</sequence>
<organism evidence="2">
    <name type="scientific">Minutocellus polymorphus</name>
    <dbReference type="NCBI Taxonomy" id="265543"/>
    <lineage>
        <taxon>Eukaryota</taxon>
        <taxon>Sar</taxon>
        <taxon>Stramenopiles</taxon>
        <taxon>Ochrophyta</taxon>
        <taxon>Bacillariophyta</taxon>
        <taxon>Mediophyceae</taxon>
        <taxon>Cymatosirophycidae</taxon>
        <taxon>Cymatosirales</taxon>
        <taxon>Cymatosiraceae</taxon>
        <taxon>Minutocellus</taxon>
    </lineage>
</organism>
<evidence type="ECO:0000256" key="1">
    <source>
        <dbReference type="SAM" id="MobiDB-lite"/>
    </source>
</evidence>
<name>A0A7S0AZD7_9STRA</name>
<gene>
    <name evidence="2" type="ORF">MPOL1434_LOCUS10176</name>
</gene>
<proteinExistence type="predicted"/>
<evidence type="ECO:0000313" key="2">
    <source>
        <dbReference type="EMBL" id="CAD8378724.1"/>
    </source>
</evidence>